<gene>
    <name evidence="5" type="primary">nuoK</name>
    <name evidence="6" type="ORF">FB458_0675</name>
</gene>
<name>A0A542DWZ4_9MICO</name>
<evidence type="ECO:0000313" key="6">
    <source>
        <dbReference type="EMBL" id="TQJ07607.1"/>
    </source>
</evidence>
<comment type="subunit">
    <text evidence="5">NDH-1 is composed of 14 different subunits. Subunits NuoA, H, J, K, L, M, N constitute the membrane sector of the complex.</text>
</comment>
<keyword evidence="3 5" id="KW-1133">Transmembrane helix</keyword>
<comment type="subcellular location">
    <subcellularLocation>
        <location evidence="5">Cell membrane</location>
        <topology evidence="5">Multi-pass membrane protein</topology>
    </subcellularLocation>
    <subcellularLocation>
        <location evidence="1">Membrane</location>
        <topology evidence="1">Multi-pass membrane protein</topology>
    </subcellularLocation>
</comment>
<dbReference type="GO" id="GO:0042773">
    <property type="term" value="P:ATP synthesis coupled electron transport"/>
    <property type="evidence" value="ECO:0007669"/>
    <property type="project" value="InterPro"/>
</dbReference>
<reference evidence="6 7" key="1">
    <citation type="submission" date="2019-06" db="EMBL/GenBank/DDBJ databases">
        <title>Sequencing the genomes of 1000 actinobacteria strains.</title>
        <authorList>
            <person name="Klenk H.-P."/>
        </authorList>
    </citation>
    <scope>NUCLEOTIDE SEQUENCE [LARGE SCALE GENOMIC DNA]</scope>
    <source>
        <strain evidence="6 7">DSM 18607</strain>
    </source>
</reference>
<feature type="transmembrane region" description="Helical" evidence="5">
    <location>
        <begin position="6"/>
        <end position="22"/>
    </location>
</feature>
<comment type="catalytic activity">
    <reaction evidence="5">
        <text>a quinone + NADH + 5 H(+)(in) = a quinol + NAD(+) + 4 H(+)(out)</text>
        <dbReference type="Rhea" id="RHEA:57888"/>
        <dbReference type="ChEBI" id="CHEBI:15378"/>
        <dbReference type="ChEBI" id="CHEBI:24646"/>
        <dbReference type="ChEBI" id="CHEBI:57540"/>
        <dbReference type="ChEBI" id="CHEBI:57945"/>
        <dbReference type="ChEBI" id="CHEBI:132124"/>
    </reaction>
</comment>
<dbReference type="GO" id="GO:0050136">
    <property type="term" value="F:NADH dehydrogenase (quinone) (non-electrogenic) activity"/>
    <property type="evidence" value="ECO:0007669"/>
    <property type="project" value="UniProtKB-UniRule"/>
</dbReference>
<dbReference type="GO" id="GO:0048038">
    <property type="term" value="F:quinone binding"/>
    <property type="evidence" value="ECO:0007669"/>
    <property type="project" value="UniProtKB-KW"/>
</dbReference>
<keyword evidence="5" id="KW-0813">Transport</keyword>
<organism evidence="6 7">
    <name type="scientific">Lapillicoccus jejuensis</name>
    <dbReference type="NCBI Taxonomy" id="402171"/>
    <lineage>
        <taxon>Bacteria</taxon>
        <taxon>Bacillati</taxon>
        <taxon>Actinomycetota</taxon>
        <taxon>Actinomycetes</taxon>
        <taxon>Micrococcales</taxon>
        <taxon>Intrasporangiaceae</taxon>
        <taxon>Lapillicoccus</taxon>
    </lineage>
</organism>
<evidence type="ECO:0000256" key="1">
    <source>
        <dbReference type="ARBA" id="ARBA00004141"/>
    </source>
</evidence>
<dbReference type="AlphaFoldDB" id="A0A542DWZ4"/>
<evidence type="ECO:0000256" key="2">
    <source>
        <dbReference type="ARBA" id="ARBA00022692"/>
    </source>
</evidence>
<dbReference type="InterPro" id="IPR001133">
    <property type="entry name" value="NADH_UbQ_OxRdtase_chain4L/K"/>
</dbReference>
<feature type="transmembrane region" description="Helical" evidence="5">
    <location>
        <begin position="70"/>
        <end position="94"/>
    </location>
</feature>
<evidence type="ECO:0000313" key="7">
    <source>
        <dbReference type="Proteomes" id="UP000317893"/>
    </source>
</evidence>
<keyword evidence="2 5" id="KW-0812">Transmembrane</keyword>
<keyword evidence="5" id="KW-1003">Cell membrane</keyword>
<keyword evidence="4 5" id="KW-0472">Membrane</keyword>
<dbReference type="Pfam" id="PF00420">
    <property type="entry name" value="Oxidored_q2"/>
    <property type="match status" value="1"/>
</dbReference>
<keyword evidence="5" id="KW-1278">Translocase</keyword>
<comment type="similarity">
    <text evidence="5">Belongs to the complex I subunit 4L family.</text>
</comment>
<keyword evidence="5" id="KW-0874">Quinone</keyword>
<evidence type="ECO:0000256" key="3">
    <source>
        <dbReference type="ARBA" id="ARBA00022989"/>
    </source>
</evidence>
<sequence length="121" mass="12211">MHLWLPVALAAVLAGTGLYGVLARRNAVLVLVGVELVLASATLLLVTLGARGSTGASGATALPALQTGQVLTLFVITLAAAEICVALAVVLALFRLQGHVDVSEEPRTEDTAARTRAGSGA</sequence>
<proteinExistence type="inferred from homology"/>
<evidence type="ECO:0000256" key="4">
    <source>
        <dbReference type="ARBA" id="ARBA00023136"/>
    </source>
</evidence>
<comment type="caution">
    <text evidence="6">The sequence shown here is derived from an EMBL/GenBank/DDBJ whole genome shotgun (WGS) entry which is preliminary data.</text>
</comment>
<keyword evidence="5" id="KW-0520">NAD</keyword>
<evidence type="ECO:0000256" key="5">
    <source>
        <dbReference type="HAMAP-Rule" id="MF_01456"/>
    </source>
</evidence>
<dbReference type="EMBL" id="VFMN01000001">
    <property type="protein sequence ID" value="TQJ07607.1"/>
    <property type="molecule type" value="Genomic_DNA"/>
</dbReference>
<keyword evidence="7" id="KW-1185">Reference proteome</keyword>
<dbReference type="InterPro" id="IPR039428">
    <property type="entry name" value="NUOK/Mnh_C1-like"/>
</dbReference>
<comment type="function">
    <text evidence="5">NDH-1 shuttles electrons from NADH, via FMN and iron-sulfur (Fe-S) centers, to quinones in the respiratory chain. The immediate electron acceptor for the enzyme in this species is believed to be a menaquinone. Couples the redox reaction to proton translocation (for every two electrons transferred, four hydrogen ions are translocated across the cytoplasmic membrane), and thus conserves the redox energy in a proton gradient.</text>
</comment>
<protein>
    <recommendedName>
        <fullName evidence="5">NADH-quinone oxidoreductase subunit K</fullName>
        <ecNumber evidence="5">7.1.1.-</ecNumber>
    </recommendedName>
    <alternativeName>
        <fullName evidence="5">NADH dehydrogenase I subunit K</fullName>
    </alternativeName>
    <alternativeName>
        <fullName evidence="5">NDH-1 subunit K</fullName>
    </alternativeName>
</protein>
<feature type="transmembrane region" description="Helical" evidence="5">
    <location>
        <begin position="29"/>
        <end position="50"/>
    </location>
</feature>
<dbReference type="GO" id="GO:0005886">
    <property type="term" value="C:plasma membrane"/>
    <property type="evidence" value="ECO:0007669"/>
    <property type="project" value="UniProtKB-SubCell"/>
</dbReference>
<dbReference type="Gene3D" id="1.10.287.3510">
    <property type="match status" value="1"/>
</dbReference>
<dbReference type="RefSeq" id="WP_170185787.1">
    <property type="nucleotide sequence ID" value="NZ_BAAAPR010000008.1"/>
</dbReference>
<dbReference type="HAMAP" id="MF_01456">
    <property type="entry name" value="NDH1_NuoK"/>
    <property type="match status" value="1"/>
</dbReference>
<dbReference type="EC" id="7.1.1.-" evidence="5"/>
<accession>A0A542DWZ4</accession>
<dbReference type="Proteomes" id="UP000317893">
    <property type="component" value="Unassembled WGS sequence"/>
</dbReference>